<evidence type="ECO:0000259" key="9">
    <source>
        <dbReference type="PROSITE" id="PS50217"/>
    </source>
</evidence>
<dbReference type="Pfam" id="PF07716">
    <property type="entry name" value="bZIP_2"/>
    <property type="match status" value="1"/>
</dbReference>
<evidence type="ECO:0000256" key="4">
    <source>
        <dbReference type="ARBA" id="ARBA00023125"/>
    </source>
</evidence>
<dbReference type="GO" id="GO:0005634">
    <property type="term" value="C:nucleus"/>
    <property type="evidence" value="ECO:0007669"/>
    <property type="project" value="UniProtKB-SubCell"/>
</dbReference>
<dbReference type="GO" id="GO:0003677">
    <property type="term" value="F:DNA binding"/>
    <property type="evidence" value="ECO:0007669"/>
    <property type="project" value="UniProtKB-KW"/>
</dbReference>
<dbReference type="GO" id="GO:0045944">
    <property type="term" value="P:positive regulation of transcription by RNA polymerase II"/>
    <property type="evidence" value="ECO:0007669"/>
    <property type="project" value="InterPro"/>
</dbReference>
<dbReference type="InterPro" id="IPR044280">
    <property type="entry name" value="Hac1/HY5"/>
</dbReference>
<dbReference type="PANTHER" id="PTHR46714:SF6">
    <property type="entry name" value="TRANSCRIPTIONAL ACTIVATOR HAC1"/>
    <property type="match status" value="1"/>
</dbReference>
<evidence type="ECO:0000313" key="11">
    <source>
        <dbReference type="Proteomes" id="UP001143981"/>
    </source>
</evidence>
<gene>
    <name evidence="10" type="ORF">LPJ61_003278</name>
</gene>
<dbReference type="PANTHER" id="PTHR46714">
    <property type="entry name" value="TRANSCRIPTIONAL ACTIVATOR HAC1"/>
    <property type="match status" value="1"/>
</dbReference>
<dbReference type="GO" id="GO:0006986">
    <property type="term" value="P:response to unfolded protein"/>
    <property type="evidence" value="ECO:0007669"/>
    <property type="project" value="UniProtKB-KW"/>
</dbReference>
<evidence type="ECO:0000256" key="5">
    <source>
        <dbReference type="ARBA" id="ARBA00023163"/>
    </source>
</evidence>
<dbReference type="SUPFAM" id="SSF57959">
    <property type="entry name" value="Leucine zipper domain"/>
    <property type="match status" value="1"/>
</dbReference>
<evidence type="ECO:0000256" key="3">
    <source>
        <dbReference type="ARBA" id="ARBA00023015"/>
    </source>
</evidence>
<dbReference type="AlphaFoldDB" id="A0A9W7YBQ0"/>
<dbReference type="GO" id="GO:0000981">
    <property type="term" value="F:DNA-binding transcription factor activity, RNA polymerase II-specific"/>
    <property type="evidence" value="ECO:0007669"/>
    <property type="project" value="InterPro"/>
</dbReference>
<comment type="similarity">
    <text evidence="2">Belongs to the bZIP family.</text>
</comment>
<keyword evidence="7" id="KW-0539">Nucleus</keyword>
<sequence>MVQGGGVKRKHSAVIVTPSGEIDLSLLDPPRPGRPCRQASQDPAMQEARKRARVLRNRAAAQMSREKKRQHVELLELENAELKSKNAELEGRLGKAEDANAGLSARLDGLARQLQSFQALLLGAQRQSPAIDNAVLGWGGALVAPPAHSAPGSFSSSLQTFVAATSPPAAAVAIADAAATPYVSSPLTLVGSSLATPPLPISKPEAADPSLLSAIASTLAPSASARPSAATVEMAPDASAAADLSGKGLSESAALEQSGAHIYCVVPDSQQRMPLPSMESICPKQPGLLKRQSLAMRETCSSASSSGNWGQRMASVAVAAVLSASAKSNSPQVLWSIFCALWWVLRQSGGWVSKHQISRIARGILDCPPRRPSDGTRKTPARANAAAAGLASLALVAAWLGPGARTAAALRRVVGDDHVDQVYAFVVALRAAARAAASRRQRLRASGIACDKHTPLLNPP</sequence>
<evidence type="ECO:0000256" key="2">
    <source>
        <dbReference type="ARBA" id="ARBA00007163"/>
    </source>
</evidence>
<dbReference type="EMBL" id="JANBOI010000529">
    <property type="protein sequence ID" value="KAJ1729941.1"/>
    <property type="molecule type" value="Genomic_DNA"/>
</dbReference>
<dbReference type="SMART" id="SM00338">
    <property type="entry name" value="BRLZ"/>
    <property type="match status" value="1"/>
</dbReference>
<feature type="domain" description="BZIP" evidence="9">
    <location>
        <begin position="47"/>
        <end position="110"/>
    </location>
</feature>
<name>A0A9W7YBQ0_9FUNG</name>
<proteinExistence type="inferred from homology"/>
<dbReference type="OrthoDB" id="674948at2759"/>
<evidence type="ECO:0000256" key="6">
    <source>
        <dbReference type="ARBA" id="ARBA00023230"/>
    </source>
</evidence>
<feature type="region of interest" description="Disordered" evidence="8">
    <location>
        <begin position="22"/>
        <end position="46"/>
    </location>
</feature>
<keyword evidence="3" id="KW-0805">Transcription regulation</keyword>
<reference evidence="10" key="1">
    <citation type="submission" date="2022-07" db="EMBL/GenBank/DDBJ databases">
        <title>Phylogenomic reconstructions and comparative analyses of Kickxellomycotina fungi.</title>
        <authorList>
            <person name="Reynolds N.K."/>
            <person name="Stajich J.E."/>
            <person name="Barry K."/>
            <person name="Grigoriev I.V."/>
            <person name="Crous P."/>
            <person name="Smith M.E."/>
        </authorList>
    </citation>
    <scope>NUCLEOTIDE SEQUENCE</scope>
    <source>
        <strain evidence="10">BCRC 34381</strain>
    </source>
</reference>
<evidence type="ECO:0000256" key="1">
    <source>
        <dbReference type="ARBA" id="ARBA00004123"/>
    </source>
</evidence>
<accession>A0A9W7YBQ0</accession>
<keyword evidence="5" id="KW-0804">Transcription</keyword>
<protein>
    <recommendedName>
        <fullName evidence="9">BZIP domain-containing protein</fullName>
    </recommendedName>
</protein>
<dbReference type="Proteomes" id="UP001143981">
    <property type="component" value="Unassembled WGS sequence"/>
</dbReference>
<keyword evidence="11" id="KW-1185">Reference proteome</keyword>
<keyword evidence="6" id="KW-0834">Unfolded protein response</keyword>
<comment type="subcellular location">
    <subcellularLocation>
        <location evidence="1">Nucleus</location>
    </subcellularLocation>
</comment>
<organism evidence="10 11">
    <name type="scientific">Coemansia biformis</name>
    <dbReference type="NCBI Taxonomy" id="1286918"/>
    <lineage>
        <taxon>Eukaryota</taxon>
        <taxon>Fungi</taxon>
        <taxon>Fungi incertae sedis</taxon>
        <taxon>Zoopagomycota</taxon>
        <taxon>Kickxellomycotina</taxon>
        <taxon>Kickxellomycetes</taxon>
        <taxon>Kickxellales</taxon>
        <taxon>Kickxellaceae</taxon>
        <taxon>Coemansia</taxon>
    </lineage>
</organism>
<evidence type="ECO:0000256" key="7">
    <source>
        <dbReference type="ARBA" id="ARBA00023242"/>
    </source>
</evidence>
<dbReference type="PROSITE" id="PS50217">
    <property type="entry name" value="BZIP"/>
    <property type="match status" value="1"/>
</dbReference>
<dbReference type="InterPro" id="IPR046347">
    <property type="entry name" value="bZIP_sf"/>
</dbReference>
<evidence type="ECO:0000256" key="8">
    <source>
        <dbReference type="SAM" id="MobiDB-lite"/>
    </source>
</evidence>
<evidence type="ECO:0000313" key="10">
    <source>
        <dbReference type="EMBL" id="KAJ1729941.1"/>
    </source>
</evidence>
<keyword evidence="4" id="KW-0238">DNA-binding</keyword>
<dbReference type="Gene3D" id="1.20.5.170">
    <property type="match status" value="1"/>
</dbReference>
<dbReference type="InterPro" id="IPR004827">
    <property type="entry name" value="bZIP"/>
</dbReference>
<comment type="caution">
    <text evidence="10">The sequence shown here is derived from an EMBL/GenBank/DDBJ whole genome shotgun (WGS) entry which is preliminary data.</text>
</comment>